<evidence type="ECO:0000256" key="3">
    <source>
        <dbReference type="ARBA" id="ARBA00022454"/>
    </source>
</evidence>
<evidence type="ECO:0000256" key="14">
    <source>
        <dbReference type="SAM" id="MobiDB-lite"/>
    </source>
</evidence>
<feature type="compositionally biased region" description="Basic and acidic residues" evidence="14">
    <location>
        <begin position="717"/>
        <end position="727"/>
    </location>
</feature>
<feature type="compositionally biased region" description="Polar residues" evidence="14">
    <location>
        <begin position="2091"/>
        <end position="2100"/>
    </location>
</feature>
<dbReference type="Pfam" id="PF12851">
    <property type="entry name" value="Tet_JBP"/>
    <property type="match status" value="1"/>
</dbReference>
<sequence>MAHHARPSRLVKKEELGKKKTNQSKKKSSQVRKKPTKTSTKAVSSGKGKKPAQEKDVKKKQQEKKPIMSSSGRLLRSSVTRTLSGASWVSLEKADNILFHNQDSLNINGFTMSLRNRSFSRRLSQTPTIAKPKKAAAQKRLETMEKHEQEALAVAESKNMEAGERVLKHDLAPLPVEDAPCSAGEEPAIACASQDKEVEIPETNDSIPSSQVTDDDTEASGVKYKHEDLPCEQTLSDLNSGSSAEAFVEDAALVLLSSPSDSAVTSESNLKVCAETPFDLVPSSKEPDSSSVNTSDLSSAVLLEELVPLAKSHIEAELDQVLPSEEQDLHSVPIVTSDFSSQENLLEDASSLAESCLKTGWDLDSENKDVGSNSSSVAVIESNSLLHFEGASSFAESHMKLDVDFVPFHKELNSNLDLSFTKENSESDSKNIFTVCEPVSDTSLNNIEVEDIEQLVKCIDAETLILSSGYVPTLSPDLEKSTLPSSMEISALASEKAINADLPADSRLQHNDYSSQLGSVGVSLNLVQDNVRDNTEAVEASGPSLVKNPAGDYPVPYSTLLPMLEKKKRRRCGVCEPCLRKTNCEECSCCRKRKTSHRICKKRKCEELKKPPPPVMLPFEVLTENKRPQRRKQRVLKANLENKPVNGRRPELMECSVCGHGEKYRVKTNQTVPIENVQSKEKERMTGLEAEKWAHNEKPSFSVHVNGDIHGTVTGNEHLKNTEDSERAVSPSHLAEPKYSFAQTIKNGIKPLHYSPPEAVASLKKVSVEERTDLTSNSRMQWTNNTNLSNIVNTLVTGVGCVHPEKQGNVLMKEENCTCSIFEDYDTSVLQTGSISDLQESLCCPQLPEEEARVGKDGFEVPNAETQHEDSSFQPTFLSLIKTRNLTVEQVVAIEALTQLSEVPLETTSPAKTESTECTEETTSNLFHSYKRDISSSFTSSALKEIKDAYLQNEQQLLAHCTHSQNSLPNKAVLYNGQSSISDLCEKPANLAGEMYKLQLSSKNTKTLSDLTSNATSFSGYTTKKNYTRDPVTLARYCNASRNVQQTGNNLETLGQLEQNPTCNDLNLEPSSFIKGGIHSQDEEDVATQLTQLAALIESNQTNPVQKNDIKASLLNLISHERQPKYNQGVLQKKESVFFKHNHSSLLLKQKQPANKKGNAVPWKPRHKKKPQEAHYQQNNRNQLQLLSCQHSELQDIWISSKLHKLGQTMPQDSRTTPSEKRTPRTKAQRPLNQNLASQEKTRLFLPQTQIKFHRCLPEVPQEKKKDMLFGIDPLKNEVMFTEKCNSQVQQTANVSQMHPLPQTFNQSNLRANEIHSEEKTYIQHGAVEQVDPKSQVLPVSCGGAQVPGSVEALRNTECAGEVSVLMSTSLGTDHPQSTGDSGCSPAKNTLSSFLESPMKFLDTPTKNLIDTPTKKGQSEFPTCDCQIIEKDEGPYYTHLGTGPSVAAVREIMENRYGAKGSAVRIEVVVYTGKEGKSSQGCPIAKWVIRRSSDEEKLLCLVRQRAGHHCQTAVIVILILAWEGIPHLLADTLYKELTQSLRKYGCPTSRRCALNEDRTCACQGLDPETCGASFSFGCSWSMYFNGCKFARSKNPRKFRLLTDDPKQEELLENNLQTLATDVAPVYKKLAPEAFQNQVENEHMGPDCRLGSKDGRPFSGVTACIDFCAHAHKDTHNMHNGSTVVCTLTKEDNRRVGVIPSDEQLHVLPLYKISQTDEFGTEEGLEAKIKAGAIQVLTAFPREVRMLAEPLRATKKRKPDTRRTPTEKQPLIDKKYSTPVKREENYSILLSEEKYLHFGVQFFFLGNKTDALKPGIKTETSDHLYAMKHTSNTTKNCSLLKQYTASSPFKVDSLHPYSSLAHKPGLTAVTNIQQDFSVPYGYFECSSKQPHVTPYVNCKNFDVSVKDYTGILLNDKMNDVPPILPEVTAPGPPAHKDPLPTILEHQPDKQNFRNEADCSRGCPVEKGSAHEEQMCDFNCVDEKQNSALGQLADSEEKAEEMWSDSEHNFLDDDIGGVAVAPSHGSILIECARRELHATTPIKKPNRNHPTRISLVFYQHKNLNEPKHGLAMWEAKMAERAKEKEKEAERLGTENTELNSSSRKTKQTSENRDLFYEDNEFNQIPSRRALTVTKDNIITVSSYALTRVAGPYNHWA</sequence>
<keyword evidence="4 13" id="KW-0479">Metal-binding</keyword>
<evidence type="ECO:0000256" key="11">
    <source>
        <dbReference type="ARBA" id="ARBA00049431"/>
    </source>
</evidence>
<dbReference type="GO" id="GO:0005634">
    <property type="term" value="C:nucleus"/>
    <property type="evidence" value="ECO:0007669"/>
    <property type="project" value="UniProtKB-UniRule"/>
</dbReference>
<comment type="similarity">
    <text evidence="2 13">Belongs to the TET family.</text>
</comment>
<evidence type="ECO:0000256" key="1">
    <source>
        <dbReference type="ARBA" id="ARBA00004286"/>
    </source>
</evidence>
<evidence type="ECO:0000256" key="10">
    <source>
        <dbReference type="ARBA" id="ARBA00047840"/>
    </source>
</evidence>
<feature type="region of interest" description="Disordered" evidence="14">
    <location>
        <begin position="1144"/>
        <end position="1177"/>
    </location>
</feature>
<evidence type="ECO:0000256" key="6">
    <source>
        <dbReference type="ARBA" id="ARBA00022833"/>
    </source>
</evidence>
<dbReference type="EC" id="1.14.11.80" evidence="13"/>
<dbReference type="InterPro" id="IPR002857">
    <property type="entry name" value="Znf_CXXC"/>
</dbReference>
<dbReference type="InterPro" id="IPR046942">
    <property type="entry name" value="TET_oxygenase"/>
</dbReference>
<dbReference type="PANTHER" id="PTHR23358">
    <property type="entry name" value="METHYLCYTOSINE DIOXYGENASE TET"/>
    <property type="match status" value="1"/>
</dbReference>
<dbReference type="GO" id="GO:0045944">
    <property type="term" value="P:positive regulation of transcription by RNA polymerase II"/>
    <property type="evidence" value="ECO:0007669"/>
    <property type="project" value="TreeGrafter"/>
</dbReference>
<comment type="subcellular location">
    <subcellularLocation>
        <location evidence="1">Chromosome</location>
    </subcellularLocation>
</comment>
<feature type="compositionally biased region" description="Basic residues" evidence="14">
    <location>
        <begin position="19"/>
        <end position="36"/>
    </location>
</feature>
<dbReference type="GO" id="GO:0040029">
    <property type="term" value="P:epigenetic regulation of gene expression"/>
    <property type="evidence" value="ECO:0007669"/>
    <property type="project" value="InterPro"/>
</dbReference>
<evidence type="ECO:0000256" key="13">
    <source>
        <dbReference type="RuleBase" id="RU367064"/>
    </source>
</evidence>
<dbReference type="PANTHER" id="PTHR23358:SF2">
    <property type="entry name" value="METHYLCYTOSINE DIOXYGENASE TET1"/>
    <property type="match status" value="1"/>
</dbReference>
<organism evidence="16 17">
    <name type="scientific">Amazona collaria</name>
    <name type="common">yellow-billed parrot</name>
    <dbReference type="NCBI Taxonomy" id="241587"/>
    <lineage>
        <taxon>Eukaryota</taxon>
        <taxon>Metazoa</taxon>
        <taxon>Chordata</taxon>
        <taxon>Craniata</taxon>
        <taxon>Vertebrata</taxon>
        <taxon>Euteleostomi</taxon>
        <taxon>Archelosauria</taxon>
        <taxon>Archosauria</taxon>
        <taxon>Dinosauria</taxon>
        <taxon>Saurischia</taxon>
        <taxon>Theropoda</taxon>
        <taxon>Coelurosauria</taxon>
        <taxon>Aves</taxon>
        <taxon>Neognathae</taxon>
        <taxon>Neoaves</taxon>
        <taxon>Telluraves</taxon>
        <taxon>Australaves</taxon>
        <taxon>Psittaciformes</taxon>
        <taxon>Psittacidae</taxon>
        <taxon>Amazona</taxon>
    </lineage>
</organism>
<evidence type="ECO:0000256" key="12">
    <source>
        <dbReference type="PROSITE-ProRule" id="PRU00509"/>
    </source>
</evidence>
<keyword evidence="17" id="KW-1185">Reference proteome</keyword>
<feature type="domain" description="CXXC-type" evidence="15">
    <location>
        <begin position="565"/>
        <end position="606"/>
    </location>
</feature>
<evidence type="ECO:0000259" key="15">
    <source>
        <dbReference type="PROSITE" id="PS51058"/>
    </source>
</evidence>
<keyword evidence="9 13" id="KW-0408">Iron</keyword>
<proteinExistence type="inferred from homology"/>
<comment type="catalytic activity">
    <reaction evidence="11 13">
        <text>a 5-hydroxymethyl-2'-deoxycytidine in DNA + 2-oxoglutarate + O2 = a 5-formyl-2'-deoxycytidine in DNA + succinate + CO2 + H2O</text>
        <dbReference type="Rhea" id="RHEA:53828"/>
        <dbReference type="Rhea" id="RHEA-COMP:13315"/>
        <dbReference type="Rhea" id="RHEA-COMP:13656"/>
        <dbReference type="ChEBI" id="CHEBI:15377"/>
        <dbReference type="ChEBI" id="CHEBI:15379"/>
        <dbReference type="ChEBI" id="CHEBI:16526"/>
        <dbReference type="ChEBI" id="CHEBI:16810"/>
        <dbReference type="ChEBI" id="CHEBI:30031"/>
        <dbReference type="ChEBI" id="CHEBI:136731"/>
        <dbReference type="ChEBI" id="CHEBI:137731"/>
        <dbReference type="EC" id="1.14.11.80"/>
    </reaction>
</comment>
<comment type="catalytic activity">
    <reaction evidence="10 13">
        <text>a 5-formyl-2'-deoxycytidine in DNA + 2-oxoglutarate + O2 = a 5-carboxyl-2'-deoxycytidine in DNA + succinate + CO2 + H(+)</text>
        <dbReference type="Rhea" id="RHEA:53832"/>
        <dbReference type="Rhea" id="RHEA-COMP:13656"/>
        <dbReference type="Rhea" id="RHEA-COMP:13657"/>
        <dbReference type="ChEBI" id="CHEBI:15378"/>
        <dbReference type="ChEBI" id="CHEBI:15379"/>
        <dbReference type="ChEBI" id="CHEBI:16526"/>
        <dbReference type="ChEBI" id="CHEBI:16810"/>
        <dbReference type="ChEBI" id="CHEBI:30031"/>
        <dbReference type="ChEBI" id="CHEBI:137731"/>
        <dbReference type="ChEBI" id="CHEBI:137732"/>
        <dbReference type="EC" id="1.14.11.80"/>
    </reaction>
</comment>
<reference evidence="16" key="2">
    <citation type="submission" date="2025-09" db="UniProtKB">
        <authorList>
            <consortium name="Ensembl"/>
        </authorList>
    </citation>
    <scope>IDENTIFICATION</scope>
</reference>
<dbReference type="GO" id="GO:0008270">
    <property type="term" value="F:zinc ion binding"/>
    <property type="evidence" value="ECO:0007669"/>
    <property type="project" value="UniProtKB-UniRule"/>
</dbReference>
<feature type="region of interest" description="Disordered" evidence="14">
    <location>
        <begin position="1"/>
        <end position="75"/>
    </location>
</feature>
<keyword evidence="8 13" id="KW-0560">Oxidoreductase</keyword>
<evidence type="ECO:0000313" key="17">
    <source>
        <dbReference type="Proteomes" id="UP000694522"/>
    </source>
</evidence>
<evidence type="ECO:0000256" key="7">
    <source>
        <dbReference type="ARBA" id="ARBA00022964"/>
    </source>
</evidence>
<dbReference type="InterPro" id="IPR040175">
    <property type="entry name" value="TET1/2/3"/>
</dbReference>
<keyword evidence="5 12" id="KW-0863">Zinc-finger</keyword>
<feature type="region of interest" description="Disordered" evidence="14">
    <location>
        <begin position="2079"/>
        <end position="2111"/>
    </location>
</feature>
<comment type="catalytic activity">
    <reaction evidence="13">
        <text>a 5-methyl-2'-deoxycytidine in DNA + 2-oxoglutarate + O2 = a 5-hydroxymethyl-2'-deoxycytidine in DNA + succinate + CO2</text>
        <dbReference type="Rhea" id="RHEA:52636"/>
        <dbReference type="Rhea" id="RHEA-COMP:11370"/>
        <dbReference type="Rhea" id="RHEA-COMP:13315"/>
        <dbReference type="ChEBI" id="CHEBI:15379"/>
        <dbReference type="ChEBI" id="CHEBI:16526"/>
        <dbReference type="ChEBI" id="CHEBI:16810"/>
        <dbReference type="ChEBI" id="CHEBI:30031"/>
        <dbReference type="ChEBI" id="CHEBI:85454"/>
        <dbReference type="ChEBI" id="CHEBI:136731"/>
        <dbReference type="EC" id="1.14.11.80"/>
    </reaction>
</comment>
<feature type="compositionally biased region" description="Basic and acidic residues" evidence="14">
    <location>
        <begin position="2079"/>
        <end position="2090"/>
    </location>
</feature>
<dbReference type="CDD" id="cd18895">
    <property type="entry name" value="TET1"/>
    <property type="match status" value="1"/>
</dbReference>
<feature type="region of interest" description="Disordered" evidence="14">
    <location>
        <begin position="714"/>
        <end position="733"/>
    </location>
</feature>
<dbReference type="GO" id="GO:0003677">
    <property type="term" value="F:DNA binding"/>
    <property type="evidence" value="ECO:0007669"/>
    <property type="project" value="InterPro"/>
</dbReference>
<feature type="region of interest" description="Disordered" evidence="14">
    <location>
        <begin position="1205"/>
        <end position="1232"/>
    </location>
</feature>
<evidence type="ECO:0000256" key="2">
    <source>
        <dbReference type="ARBA" id="ARBA00007502"/>
    </source>
</evidence>
<dbReference type="SMART" id="SM01333">
    <property type="entry name" value="Tet_JBP"/>
    <property type="match status" value="1"/>
</dbReference>
<name>A0A8B9FT27_9PSIT</name>
<dbReference type="GO" id="GO:0005694">
    <property type="term" value="C:chromosome"/>
    <property type="evidence" value="ECO:0007669"/>
    <property type="project" value="UniProtKB-SubCell"/>
</dbReference>
<dbReference type="GO" id="GO:0141166">
    <property type="term" value="P:chromosomal 5-methylcytosine DNA demethylation pathway"/>
    <property type="evidence" value="ECO:0007669"/>
    <property type="project" value="UniProtKB-UniRule"/>
</dbReference>
<dbReference type="PROSITE" id="PS51058">
    <property type="entry name" value="ZF_CXXC"/>
    <property type="match status" value="1"/>
</dbReference>
<protein>
    <recommendedName>
        <fullName evidence="13">Methylcytosine dioxygenase TET</fullName>
        <ecNumber evidence="13">1.14.11.80</ecNumber>
    </recommendedName>
</protein>
<comment type="function">
    <text evidence="13">Dioxygenase that catalyzes the conversion of the modified genomic base 5-methylcytosine (5mC) into 5-hydroxymethylcytosine (5hmC) and plays a key role in epigenetic chromatin reprogramming during embryonic development.</text>
</comment>
<keyword evidence="7 13" id="KW-0223">Dioxygenase</keyword>
<dbReference type="GO" id="GO:0070579">
    <property type="term" value="F:DNA 5-methylcytosine dioxygenase activity"/>
    <property type="evidence" value="ECO:0007669"/>
    <property type="project" value="UniProtKB-UniRule"/>
</dbReference>
<dbReference type="InterPro" id="IPR024779">
    <property type="entry name" value="2OGFeDO_JBP1/TET_oxygenase_dom"/>
</dbReference>
<reference evidence="16" key="1">
    <citation type="submission" date="2025-08" db="UniProtKB">
        <authorList>
            <consortium name="Ensembl"/>
        </authorList>
    </citation>
    <scope>IDENTIFICATION</scope>
</reference>
<keyword evidence="6 13" id="KW-0862">Zinc</keyword>
<evidence type="ECO:0000256" key="8">
    <source>
        <dbReference type="ARBA" id="ARBA00023002"/>
    </source>
</evidence>
<evidence type="ECO:0000313" key="16">
    <source>
        <dbReference type="Ensembl" id="ENSACOP00000011470.1"/>
    </source>
</evidence>
<comment type="cofactor">
    <cofactor evidence="13">
        <name>Zn(2+)</name>
        <dbReference type="ChEBI" id="CHEBI:29105"/>
    </cofactor>
    <text evidence="13">The zinc ions have a structural role.</text>
</comment>
<dbReference type="Ensembl" id="ENSACOT00000011876.1">
    <property type="protein sequence ID" value="ENSACOP00000011470.1"/>
    <property type="gene ID" value="ENSACOG00000007904.1"/>
</dbReference>
<keyword evidence="3" id="KW-0158">Chromosome</keyword>
<evidence type="ECO:0000256" key="4">
    <source>
        <dbReference type="ARBA" id="ARBA00022723"/>
    </source>
</evidence>
<feature type="compositionally biased region" description="Basic and acidic residues" evidence="14">
    <location>
        <begin position="51"/>
        <end position="66"/>
    </location>
</feature>
<dbReference type="Proteomes" id="UP000694522">
    <property type="component" value="Unplaced"/>
</dbReference>
<comment type="cofactor">
    <cofactor evidence="13">
        <name>Fe(2+)</name>
        <dbReference type="ChEBI" id="CHEBI:29033"/>
    </cofactor>
    <text evidence="13">Binds 1 Fe(2+) ion per subunit.</text>
</comment>
<feature type="compositionally biased region" description="Basic residues" evidence="14">
    <location>
        <begin position="1"/>
        <end position="10"/>
    </location>
</feature>
<accession>A0A8B9FT27</accession>
<evidence type="ECO:0000256" key="5">
    <source>
        <dbReference type="ARBA" id="ARBA00022771"/>
    </source>
</evidence>
<evidence type="ECO:0000256" key="9">
    <source>
        <dbReference type="ARBA" id="ARBA00023004"/>
    </source>
</evidence>